<feature type="region of interest" description="Disordered" evidence="8">
    <location>
        <begin position="153"/>
        <end position="182"/>
    </location>
</feature>
<sequence>MSTTEIILTEKIANLGAEADVVKVKRGYARNFLVPRGLALEVTPATLKRLNLLKAKRAEREAKELNESEEVARRINKLKITLELETGEQGKAFGSITAADIAERLKKELGGSFEIDRHKIHLDKAIKDTGEHEVSIKLHHDVTAKLNVVVKAKGGDEAKAEETEDKKAEKGFKAKPKAKHTK</sequence>
<dbReference type="HAMAP" id="MF_00503">
    <property type="entry name" value="Ribosomal_bL9"/>
    <property type="match status" value="1"/>
</dbReference>
<dbReference type="GO" id="GO:0019843">
    <property type="term" value="F:rRNA binding"/>
    <property type="evidence" value="ECO:0007669"/>
    <property type="project" value="UniProtKB-UniRule"/>
</dbReference>
<dbReference type="InterPro" id="IPR036935">
    <property type="entry name" value="Ribosomal_bL9_N_sf"/>
</dbReference>
<dbReference type="InParanoid" id="B4DC29"/>
<evidence type="ECO:0000259" key="9">
    <source>
        <dbReference type="Pfam" id="PF01281"/>
    </source>
</evidence>
<name>B4DC29_9BACT</name>
<evidence type="ECO:0000256" key="6">
    <source>
        <dbReference type="ARBA" id="ARBA00035292"/>
    </source>
</evidence>
<proteinExistence type="inferred from homology"/>
<keyword evidence="12" id="KW-1185">Reference proteome</keyword>
<dbReference type="Proteomes" id="UP000005824">
    <property type="component" value="Unassembled WGS sequence"/>
</dbReference>
<dbReference type="Gene3D" id="3.40.5.10">
    <property type="entry name" value="Ribosomal protein L9, N-terminal domain"/>
    <property type="match status" value="1"/>
</dbReference>
<dbReference type="InterPro" id="IPR009027">
    <property type="entry name" value="Ribosomal_bL9/RNase_H1_N"/>
</dbReference>
<gene>
    <name evidence="7" type="primary">rplI</name>
    <name evidence="11" type="ORF">CfE428DRAFT_6470</name>
</gene>
<dbReference type="RefSeq" id="WP_006983787.1">
    <property type="nucleotide sequence ID" value="NZ_ABVL01000043.1"/>
</dbReference>
<dbReference type="NCBIfam" id="TIGR00158">
    <property type="entry name" value="L9"/>
    <property type="match status" value="1"/>
</dbReference>
<evidence type="ECO:0000256" key="5">
    <source>
        <dbReference type="ARBA" id="ARBA00023274"/>
    </source>
</evidence>
<dbReference type="STRING" id="497964.CfE428DRAFT_6470"/>
<dbReference type="GO" id="GO:0003735">
    <property type="term" value="F:structural constituent of ribosome"/>
    <property type="evidence" value="ECO:0007669"/>
    <property type="project" value="InterPro"/>
</dbReference>
<protein>
    <recommendedName>
        <fullName evidence="6 7">Large ribosomal subunit protein bL9</fullName>
    </recommendedName>
</protein>
<feature type="compositionally biased region" description="Basic and acidic residues" evidence="8">
    <location>
        <begin position="153"/>
        <end position="172"/>
    </location>
</feature>
<dbReference type="EMBL" id="ABVL01000043">
    <property type="protein sequence ID" value="EDY16003.1"/>
    <property type="molecule type" value="Genomic_DNA"/>
</dbReference>
<dbReference type="FunCoup" id="B4DC29">
    <property type="interactions" value="717"/>
</dbReference>
<feature type="domain" description="Ribosomal protein L9" evidence="9">
    <location>
        <begin position="5"/>
        <end position="50"/>
    </location>
</feature>
<dbReference type="Pfam" id="PF03948">
    <property type="entry name" value="Ribosomal_L9_C"/>
    <property type="match status" value="1"/>
</dbReference>
<accession>B4DC29</accession>
<comment type="function">
    <text evidence="7">Binds to the 23S rRNA.</text>
</comment>
<dbReference type="GO" id="GO:1990904">
    <property type="term" value="C:ribonucleoprotein complex"/>
    <property type="evidence" value="ECO:0007669"/>
    <property type="project" value="UniProtKB-KW"/>
</dbReference>
<evidence type="ECO:0000256" key="1">
    <source>
        <dbReference type="ARBA" id="ARBA00010605"/>
    </source>
</evidence>
<dbReference type="InterPro" id="IPR020069">
    <property type="entry name" value="Ribosomal_bL9_C"/>
</dbReference>
<keyword evidence="5 7" id="KW-0687">Ribonucleoprotein</keyword>
<keyword evidence="2 7" id="KW-0699">rRNA-binding</keyword>
<keyword evidence="4 7" id="KW-0689">Ribosomal protein</keyword>
<organism evidence="11 12">
    <name type="scientific">Chthoniobacter flavus Ellin428</name>
    <dbReference type="NCBI Taxonomy" id="497964"/>
    <lineage>
        <taxon>Bacteria</taxon>
        <taxon>Pseudomonadati</taxon>
        <taxon>Verrucomicrobiota</taxon>
        <taxon>Spartobacteria</taxon>
        <taxon>Chthoniobacterales</taxon>
        <taxon>Chthoniobacteraceae</taxon>
        <taxon>Chthoniobacter</taxon>
    </lineage>
</organism>
<dbReference type="GO" id="GO:0006412">
    <property type="term" value="P:translation"/>
    <property type="evidence" value="ECO:0007669"/>
    <property type="project" value="UniProtKB-UniRule"/>
</dbReference>
<reference evidence="11 12" key="1">
    <citation type="journal article" date="2011" name="J. Bacteriol.">
        <title>Genome sequence of Chthoniobacter flavus Ellin428, an aerobic heterotrophic soil bacterium.</title>
        <authorList>
            <person name="Kant R."/>
            <person name="van Passel M.W."/>
            <person name="Palva A."/>
            <person name="Lucas S."/>
            <person name="Lapidus A."/>
            <person name="Glavina Del Rio T."/>
            <person name="Dalin E."/>
            <person name="Tice H."/>
            <person name="Bruce D."/>
            <person name="Goodwin L."/>
            <person name="Pitluck S."/>
            <person name="Larimer F.W."/>
            <person name="Land M.L."/>
            <person name="Hauser L."/>
            <person name="Sangwan P."/>
            <person name="de Vos W.M."/>
            <person name="Janssen P.H."/>
            <person name="Smidt H."/>
        </authorList>
    </citation>
    <scope>NUCLEOTIDE SEQUENCE [LARGE SCALE GENOMIC DNA]</scope>
    <source>
        <strain evidence="11 12">Ellin428</strain>
    </source>
</reference>
<comment type="caution">
    <text evidence="11">The sequence shown here is derived from an EMBL/GenBank/DDBJ whole genome shotgun (WGS) entry which is preliminary data.</text>
</comment>
<evidence type="ECO:0000256" key="7">
    <source>
        <dbReference type="HAMAP-Rule" id="MF_00503"/>
    </source>
</evidence>
<keyword evidence="3 7" id="KW-0694">RNA-binding</keyword>
<dbReference type="InterPro" id="IPR036791">
    <property type="entry name" value="Ribosomal_bL9_C_sf"/>
</dbReference>
<evidence type="ECO:0000256" key="4">
    <source>
        <dbReference type="ARBA" id="ARBA00022980"/>
    </source>
</evidence>
<evidence type="ECO:0000256" key="2">
    <source>
        <dbReference type="ARBA" id="ARBA00022730"/>
    </source>
</evidence>
<evidence type="ECO:0000313" key="11">
    <source>
        <dbReference type="EMBL" id="EDY16003.1"/>
    </source>
</evidence>
<dbReference type="GO" id="GO:0005840">
    <property type="term" value="C:ribosome"/>
    <property type="evidence" value="ECO:0007669"/>
    <property type="project" value="UniProtKB-KW"/>
</dbReference>
<dbReference type="PANTHER" id="PTHR21368">
    <property type="entry name" value="50S RIBOSOMAL PROTEIN L9"/>
    <property type="match status" value="1"/>
</dbReference>
<evidence type="ECO:0000256" key="8">
    <source>
        <dbReference type="SAM" id="MobiDB-lite"/>
    </source>
</evidence>
<evidence type="ECO:0000259" key="10">
    <source>
        <dbReference type="Pfam" id="PF03948"/>
    </source>
</evidence>
<dbReference type="AlphaFoldDB" id="B4DC29"/>
<dbReference type="InterPro" id="IPR000244">
    <property type="entry name" value="Ribosomal_bL9"/>
</dbReference>
<dbReference type="InterPro" id="IPR020594">
    <property type="entry name" value="Ribosomal_bL9_bac/chp"/>
</dbReference>
<dbReference type="eggNOG" id="COG0359">
    <property type="taxonomic scope" value="Bacteria"/>
</dbReference>
<evidence type="ECO:0000256" key="3">
    <source>
        <dbReference type="ARBA" id="ARBA00022884"/>
    </source>
</evidence>
<dbReference type="SUPFAM" id="SSF55658">
    <property type="entry name" value="L9 N-domain-like"/>
    <property type="match status" value="1"/>
</dbReference>
<feature type="domain" description="Large ribosomal subunit protein bL9 C-terminal" evidence="10">
    <location>
        <begin position="67"/>
        <end position="152"/>
    </location>
</feature>
<evidence type="ECO:0000313" key="12">
    <source>
        <dbReference type="Proteomes" id="UP000005824"/>
    </source>
</evidence>
<dbReference type="InterPro" id="IPR020070">
    <property type="entry name" value="Ribosomal_bL9_N"/>
</dbReference>
<dbReference type="Pfam" id="PF01281">
    <property type="entry name" value="Ribosomal_L9_N"/>
    <property type="match status" value="1"/>
</dbReference>
<dbReference type="SUPFAM" id="SSF55653">
    <property type="entry name" value="Ribosomal protein L9 C-domain"/>
    <property type="match status" value="1"/>
</dbReference>
<feature type="compositionally biased region" description="Basic residues" evidence="8">
    <location>
        <begin position="173"/>
        <end position="182"/>
    </location>
</feature>
<comment type="similarity">
    <text evidence="1 7">Belongs to the bacterial ribosomal protein bL9 family.</text>
</comment>
<dbReference type="Gene3D" id="3.10.430.100">
    <property type="entry name" value="Ribosomal protein L9, C-terminal domain"/>
    <property type="match status" value="1"/>
</dbReference>